<dbReference type="InterPro" id="IPR000399">
    <property type="entry name" value="TPP-bd_CS"/>
</dbReference>
<dbReference type="CDD" id="cd07035">
    <property type="entry name" value="TPP_PYR_POX_like"/>
    <property type="match status" value="1"/>
</dbReference>
<evidence type="ECO:0000256" key="3">
    <source>
        <dbReference type="RuleBase" id="RU362132"/>
    </source>
</evidence>
<evidence type="ECO:0000259" key="5">
    <source>
        <dbReference type="Pfam" id="PF02775"/>
    </source>
</evidence>
<feature type="domain" description="Thiamine pyrophosphate enzyme TPP-binding" evidence="5">
    <location>
        <begin position="379"/>
        <end position="525"/>
    </location>
</feature>
<dbReference type="Pfam" id="PF02775">
    <property type="entry name" value="TPP_enzyme_C"/>
    <property type="match status" value="1"/>
</dbReference>
<dbReference type="PROSITE" id="PS00187">
    <property type="entry name" value="TPP_ENZYMES"/>
    <property type="match status" value="1"/>
</dbReference>
<dbReference type="InterPro" id="IPR011766">
    <property type="entry name" value="TPP_enzyme_TPP-bd"/>
</dbReference>
<evidence type="ECO:0000256" key="1">
    <source>
        <dbReference type="ARBA" id="ARBA00007812"/>
    </source>
</evidence>
<accession>A0ABR8LJG8</accession>
<reference evidence="7 8" key="1">
    <citation type="submission" date="2020-04" db="EMBL/GenBank/DDBJ databases">
        <title>Salinimonas sp. HHU 13199.</title>
        <authorList>
            <person name="Cui X."/>
            <person name="Zhang D."/>
        </authorList>
    </citation>
    <scope>NUCLEOTIDE SEQUENCE [LARGE SCALE GENOMIC DNA]</scope>
    <source>
        <strain evidence="7 8">HHU 13199</strain>
    </source>
</reference>
<evidence type="ECO:0000259" key="4">
    <source>
        <dbReference type="Pfam" id="PF00205"/>
    </source>
</evidence>
<feature type="domain" description="Thiamine pyrophosphate enzyme central" evidence="4">
    <location>
        <begin position="186"/>
        <end position="319"/>
    </location>
</feature>
<evidence type="ECO:0000313" key="7">
    <source>
        <dbReference type="EMBL" id="MBD3586349.1"/>
    </source>
</evidence>
<comment type="caution">
    <text evidence="7">The sequence shown here is derived from an EMBL/GenBank/DDBJ whole genome shotgun (WGS) entry which is preliminary data.</text>
</comment>
<dbReference type="EMBL" id="JABBXD010000006">
    <property type="protein sequence ID" value="MBD3586349.1"/>
    <property type="molecule type" value="Genomic_DNA"/>
</dbReference>
<dbReference type="Proteomes" id="UP000624419">
    <property type="component" value="Unassembled WGS sequence"/>
</dbReference>
<dbReference type="InterPro" id="IPR012001">
    <property type="entry name" value="Thiamin_PyroP_enz_TPP-bd_dom"/>
</dbReference>
<organism evidence="7 8">
    <name type="scientific">Salinimonas profundi</name>
    <dbReference type="NCBI Taxonomy" id="2729140"/>
    <lineage>
        <taxon>Bacteria</taxon>
        <taxon>Pseudomonadati</taxon>
        <taxon>Pseudomonadota</taxon>
        <taxon>Gammaproteobacteria</taxon>
        <taxon>Alteromonadales</taxon>
        <taxon>Alteromonadaceae</taxon>
        <taxon>Alteromonas/Salinimonas group</taxon>
        <taxon>Salinimonas</taxon>
    </lineage>
</organism>
<dbReference type="PANTHER" id="PTHR18968:SF129">
    <property type="entry name" value="ACETOLACTATE SYNTHASE"/>
    <property type="match status" value="1"/>
</dbReference>
<protein>
    <submittedName>
        <fullName evidence="7">Acetolactate synthase large subunit</fullName>
    </submittedName>
</protein>
<dbReference type="RefSeq" id="WP_191025214.1">
    <property type="nucleotide sequence ID" value="NZ_JABBXD010000006.1"/>
</dbReference>
<dbReference type="SUPFAM" id="SSF52467">
    <property type="entry name" value="DHS-like NAD/FAD-binding domain"/>
    <property type="match status" value="1"/>
</dbReference>
<evidence type="ECO:0000259" key="6">
    <source>
        <dbReference type="Pfam" id="PF02776"/>
    </source>
</evidence>
<evidence type="ECO:0000256" key="2">
    <source>
        <dbReference type="ARBA" id="ARBA00023052"/>
    </source>
</evidence>
<dbReference type="NCBIfam" id="NF006187">
    <property type="entry name" value="PRK08322.1"/>
    <property type="match status" value="1"/>
</dbReference>
<keyword evidence="2 3" id="KW-0786">Thiamine pyrophosphate</keyword>
<dbReference type="InterPro" id="IPR012000">
    <property type="entry name" value="Thiamin_PyroP_enz_cen_dom"/>
</dbReference>
<dbReference type="PANTHER" id="PTHR18968">
    <property type="entry name" value="THIAMINE PYROPHOSPHATE ENZYMES"/>
    <property type="match status" value="1"/>
</dbReference>
<gene>
    <name evidence="7" type="ORF">HHX48_11425</name>
</gene>
<dbReference type="InterPro" id="IPR045229">
    <property type="entry name" value="TPP_enz"/>
</dbReference>
<proteinExistence type="inferred from homology"/>
<dbReference type="Pfam" id="PF02776">
    <property type="entry name" value="TPP_enzyme_N"/>
    <property type="match status" value="1"/>
</dbReference>
<sequence>MKASDLFVKALEAEGVEYIFGIPGEENLDLLESLRTSSIKLVLTRHEQGAGFMAATYGRLTGKVGVCLSTLGPGATNLVTPAAYAQLGAMPMLMITGQKPIKTSKQGRFQVIDVVDMLRPITKYTTQVVSGERIPSVVREAFRIAHEERPGAVHIELPEDIAAENTSTPLIAPSLSRRPIAEYKAINRAVEMIEQATSPLLLIGAGANRKLTAKMLRQFVDKTGIPFVTTQMGKGVLNESDPLFAGNTALSDGDFVHRAIDRADLIINVGHDVVEKPPFFMHPDEKQKVIHINFDSAAVDPVYFPQLEVVGDIANSIWQIKEDLIPQDSWKLDFYKDVHDAYVKHRTVAEDDDRFPVLPERFVRDVRKVMPENGIVTLDNGVYKIWFARNYPAYSPNTLLLDNALASMGAGLPSAIGAKLVHPDVPVVSVCGDGGFMMNSQELETAVRLNLDLVVIVLRDDAYGMIKWKQSHMQLDNFGLDYGNPDLVRYAESYGAKGWRIEQTSEVASTLKHCLETPGVHLIDCPVDYSLNDETLNRTIKELSAKL</sequence>
<comment type="similarity">
    <text evidence="1 3">Belongs to the TPP enzyme family.</text>
</comment>
<name>A0ABR8LJG8_9ALTE</name>
<dbReference type="InterPro" id="IPR029035">
    <property type="entry name" value="DHS-like_NAD/FAD-binding_dom"/>
</dbReference>
<dbReference type="Gene3D" id="3.40.50.1220">
    <property type="entry name" value="TPP-binding domain"/>
    <property type="match status" value="1"/>
</dbReference>
<dbReference type="Gene3D" id="3.40.50.970">
    <property type="match status" value="2"/>
</dbReference>
<dbReference type="CDD" id="cd02010">
    <property type="entry name" value="TPP_ALS"/>
    <property type="match status" value="1"/>
</dbReference>
<feature type="domain" description="Thiamine pyrophosphate enzyme N-terminal TPP-binding" evidence="6">
    <location>
        <begin position="1"/>
        <end position="116"/>
    </location>
</feature>
<dbReference type="Pfam" id="PF00205">
    <property type="entry name" value="TPP_enzyme_M"/>
    <property type="match status" value="1"/>
</dbReference>
<dbReference type="SUPFAM" id="SSF52518">
    <property type="entry name" value="Thiamin diphosphate-binding fold (THDP-binding)"/>
    <property type="match status" value="2"/>
</dbReference>
<keyword evidence="8" id="KW-1185">Reference proteome</keyword>
<dbReference type="InterPro" id="IPR029061">
    <property type="entry name" value="THDP-binding"/>
</dbReference>
<evidence type="ECO:0000313" key="8">
    <source>
        <dbReference type="Proteomes" id="UP000624419"/>
    </source>
</evidence>